<gene>
    <name evidence="1" type="ORF">QFC22_003934</name>
</gene>
<dbReference type="EMBL" id="JASBWU010000010">
    <property type="protein sequence ID" value="KAJ9118714.1"/>
    <property type="molecule type" value="Genomic_DNA"/>
</dbReference>
<name>A0ACC2X5Q3_9TREE</name>
<accession>A0ACC2X5Q3</accession>
<proteinExistence type="predicted"/>
<protein>
    <submittedName>
        <fullName evidence="1">Uncharacterized protein</fullName>
    </submittedName>
</protein>
<reference evidence="1" key="1">
    <citation type="submission" date="2023-04" db="EMBL/GenBank/DDBJ databases">
        <title>Draft Genome sequencing of Naganishia species isolated from polar environments using Oxford Nanopore Technology.</title>
        <authorList>
            <person name="Leo P."/>
            <person name="Venkateswaran K."/>
        </authorList>
    </citation>
    <scope>NUCLEOTIDE SEQUENCE</scope>
    <source>
        <strain evidence="1">MNA-CCFEE 5425</strain>
    </source>
</reference>
<comment type="caution">
    <text evidence="1">The sequence shown here is derived from an EMBL/GenBank/DDBJ whole genome shotgun (WGS) entry which is preliminary data.</text>
</comment>
<dbReference type="Proteomes" id="UP001243375">
    <property type="component" value="Unassembled WGS sequence"/>
</dbReference>
<organism evidence="1 2">
    <name type="scientific">Naganishia vaughanmartiniae</name>
    <dbReference type="NCBI Taxonomy" id="1424756"/>
    <lineage>
        <taxon>Eukaryota</taxon>
        <taxon>Fungi</taxon>
        <taxon>Dikarya</taxon>
        <taxon>Basidiomycota</taxon>
        <taxon>Agaricomycotina</taxon>
        <taxon>Tremellomycetes</taxon>
        <taxon>Filobasidiales</taxon>
        <taxon>Filobasidiaceae</taxon>
        <taxon>Naganishia</taxon>
    </lineage>
</organism>
<keyword evidence="2" id="KW-1185">Reference proteome</keyword>
<evidence type="ECO:0000313" key="2">
    <source>
        <dbReference type="Proteomes" id="UP001243375"/>
    </source>
</evidence>
<evidence type="ECO:0000313" key="1">
    <source>
        <dbReference type="EMBL" id="KAJ9118714.1"/>
    </source>
</evidence>
<sequence>MASNFWDSTHCNNWLVSRNALLEAKQTDLKYATPRQLATMSIFFSNLIYRLGKKLMLRQIPIATANVYFKRFYSKNATCETDPFMVAACCVYVAAKVDETPVHIKSVVSEARATFSEFNYRGFPVDYTNLAEMEFYLLEDLEFDLIVYHPYRTLAAVCGREAVDAGDFPDDVERDIELSQLLHLDSSLTTNTAEPSSGGSAKMDNAVVGVDAAAKEIEKLDRLFGRGSGKPGSDVEDSILQMAWFILNDTYRTDLSILYAPYIIALAALYLSFSLEDKSPRDPFRVRGQTVSSLDRTSLTMRELPSGEDRSAMDRLIIRAKAAGYFADFAISIPTMLTIVQEIISLYPLWEELEGRNTFSAVKIAPNEGDQQEASVNVPYMKPADSLRENEIVSMIQKMQRARAVDLSNSADDGVDANKTAVIGDAADNNSTRPLNAAPGKTGGPVAGVKRRHPD</sequence>